<organism evidence="1 2">
    <name type="scientific">Actinidia rufa</name>
    <dbReference type="NCBI Taxonomy" id="165716"/>
    <lineage>
        <taxon>Eukaryota</taxon>
        <taxon>Viridiplantae</taxon>
        <taxon>Streptophyta</taxon>
        <taxon>Embryophyta</taxon>
        <taxon>Tracheophyta</taxon>
        <taxon>Spermatophyta</taxon>
        <taxon>Magnoliopsida</taxon>
        <taxon>eudicotyledons</taxon>
        <taxon>Gunneridae</taxon>
        <taxon>Pentapetalae</taxon>
        <taxon>asterids</taxon>
        <taxon>Ericales</taxon>
        <taxon>Actinidiaceae</taxon>
        <taxon>Actinidia</taxon>
    </lineage>
</organism>
<dbReference type="OrthoDB" id="1739976at2759"/>
<dbReference type="SUPFAM" id="SSF53098">
    <property type="entry name" value="Ribonuclease H-like"/>
    <property type="match status" value="1"/>
</dbReference>
<sequence>MAKYLKVAKSLNSEFRAVKIEQVERELNAHADALAYLASVFEGEIGRTIAVNVVSVPSIEETQISILVNTKLGLSWMDPIVNYLRTDRLLDDRKEAHKIRIKAARFWISPSGDLYKRSYQGPYLLCVHPSLVEDVLYEIHEGMCGLHSRGRSLAHRALSQGDLTPLISPWPFAQWGMDIVGVLPRAPGDKRFLLVATDYFTKWVEAEPLAQIRETDVIRFIRRNILSKSC</sequence>
<evidence type="ECO:0000313" key="1">
    <source>
        <dbReference type="EMBL" id="GFZ21534.1"/>
    </source>
</evidence>
<accession>A0A7J0HFY4</accession>
<evidence type="ECO:0008006" key="3">
    <source>
        <dbReference type="Google" id="ProtNLM"/>
    </source>
</evidence>
<reference evidence="1 2" key="1">
    <citation type="submission" date="2019-07" db="EMBL/GenBank/DDBJ databases">
        <title>De Novo Assembly of kiwifruit Actinidia rufa.</title>
        <authorList>
            <person name="Sugita-Konishi S."/>
            <person name="Sato K."/>
            <person name="Mori E."/>
            <person name="Abe Y."/>
            <person name="Kisaki G."/>
            <person name="Hamano K."/>
            <person name="Suezawa K."/>
            <person name="Otani M."/>
            <person name="Fukuda T."/>
            <person name="Manabe T."/>
            <person name="Gomi K."/>
            <person name="Tabuchi M."/>
            <person name="Akimitsu K."/>
            <person name="Kataoka I."/>
        </authorList>
    </citation>
    <scope>NUCLEOTIDE SEQUENCE [LARGE SCALE GENOMIC DNA]</scope>
    <source>
        <strain evidence="2">cv. Fuchu</strain>
    </source>
</reference>
<comment type="caution">
    <text evidence="1">The sequence shown here is derived from an EMBL/GenBank/DDBJ whole genome shotgun (WGS) entry which is preliminary data.</text>
</comment>
<protein>
    <recommendedName>
        <fullName evidence="3">Integrase catalytic domain-containing protein</fullName>
    </recommendedName>
</protein>
<dbReference type="EMBL" id="BJWL01000029">
    <property type="protein sequence ID" value="GFZ21534.1"/>
    <property type="molecule type" value="Genomic_DNA"/>
</dbReference>
<dbReference type="InterPro" id="IPR012337">
    <property type="entry name" value="RNaseH-like_sf"/>
</dbReference>
<dbReference type="InterPro" id="IPR036397">
    <property type="entry name" value="RNaseH_sf"/>
</dbReference>
<dbReference type="PANTHER" id="PTHR48475:SF2">
    <property type="entry name" value="RIBONUCLEASE H"/>
    <property type="match status" value="1"/>
</dbReference>
<gene>
    <name evidence="1" type="ORF">Acr_29g0006960</name>
</gene>
<dbReference type="Gene3D" id="3.30.420.10">
    <property type="entry name" value="Ribonuclease H-like superfamily/Ribonuclease H"/>
    <property type="match status" value="1"/>
</dbReference>
<name>A0A7J0HFY4_9ERIC</name>
<dbReference type="PANTHER" id="PTHR48475">
    <property type="entry name" value="RIBONUCLEASE H"/>
    <property type="match status" value="1"/>
</dbReference>
<dbReference type="Proteomes" id="UP000585474">
    <property type="component" value="Unassembled WGS sequence"/>
</dbReference>
<keyword evidence="2" id="KW-1185">Reference proteome</keyword>
<evidence type="ECO:0000313" key="2">
    <source>
        <dbReference type="Proteomes" id="UP000585474"/>
    </source>
</evidence>
<proteinExistence type="predicted"/>
<dbReference type="AlphaFoldDB" id="A0A7J0HFY4"/>
<dbReference type="GO" id="GO:0003676">
    <property type="term" value="F:nucleic acid binding"/>
    <property type="evidence" value="ECO:0007669"/>
    <property type="project" value="InterPro"/>
</dbReference>